<comment type="caution">
    <text evidence="1">The sequence shown here is derived from an EMBL/GenBank/DDBJ whole genome shotgun (WGS) entry which is preliminary data.</text>
</comment>
<dbReference type="RefSeq" id="WP_344036503.1">
    <property type="nucleotide sequence ID" value="NZ_BAAAKE010000005.1"/>
</dbReference>
<gene>
    <name evidence="1" type="ORF">ACFPFM_07695</name>
</gene>
<accession>A0ABV9XTL3</accession>
<evidence type="ECO:0000313" key="2">
    <source>
        <dbReference type="Proteomes" id="UP001595833"/>
    </source>
</evidence>
<name>A0ABV9XTL3_9PSEU</name>
<sequence>METAEENYSVETVNNNSIKVDTAVGFEAVTSSTRPSAPYNGKPIRETDTGSVYFSNGSSPASGSWVPIVVASGPVLVGNVGASAPLRIHTTSTLSGNRLLEGRRSGETHVGFLVDFDGRWQWGPGGSTPPDTNLYRSAAGVLRTDNNLVVGTTRVTAPQRLRTTSFTTASGTTATAHTIATLSIPDPGYSYVVQLSGAAEIQSVAGTQTQVSIRLTSSAGSLVCAAGGSDGAYRHCVTPTAVWPKSGSLTGASTFVLVQDRMYGTGAMTTTAVLALFEALVIPA</sequence>
<keyword evidence="2" id="KW-1185">Reference proteome</keyword>
<protein>
    <submittedName>
        <fullName evidence="1">Uncharacterized protein</fullName>
    </submittedName>
</protein>
<dbReference type="Proteomes" id="UP001595833">
    <property type="component" value="Unassembled WGS sequence"/>
</dbReference>
<reference evidence="2" key="1">
    <citation type="journal article" date="2019" name="Int. J. Syst. Evol. Microbiol.">
        <title>The Global Catalogue of Microorganisms (GCM) 10K type strain sequencing project: providing services to taxonomists for standard genome sequencing and annotation.</title>
        <authorList>
            <consortium name="The Broad Institute Genomics Platform"/>
            <consortium name="The Broad Institute Genome Sequencing Center for Infectious Disease"/>
            <person name="Wu L."/>
            <person name="Ma J."/>
        </authorList>
    </citation>
    <scope>NUCLEOTIDE SEQUENCE [LARGE SCALE GENOMIC DNA]</scope>
    <source>
        <strain evidence="2">KCTC 12848</strain>
    </source>
</reference>
<organism evidence="1 2">
    <name type="scientific">Saccharothrix xinjiangensis</name>
    <dbReference type="NCBI Taxonomy" id="204798"/>
    <lineage>
        <taxon>Bacteria</taxon>
        <taxon>Bacillati</taxon>
        <taxon>Actinomycetota</taxon>
        <taxon>Actinomycetes</taxon>
        <taxon>Pseudonocardiales</taxon>
        <taxon>Pseudonocardiaceae</taxon>
        <taxon>Saccharothrix</taxon>
    </lineage>
</organism>
<dbReference type="EMBL" id="JBHSJB010000007">
    <property type="protein sequence ID" value="MFC5053640.1"/>
    <property type="molecule type" value="Genomic_DNA"/>
</dbReference>
<evidence type="ECO:0000313" key="1">
    <source>
        <dbReference type="EMBL" id="MFC5053640.1"/>
    </source>
</evidence>
<proteinExistence type="predicted"/>